<evidence type="ECO:0000256" key="1">
    <source>
        <dbReference type="SAM" id="Phobius"/>
    </source>
</evidence>
<dbReference type="EMBL" id="JAAAUQ010001393">
    <property type="protein sequence ID" value="KAF9139366.1"/>
    <property type="molecule type" value="Genomic_DNA"/>
</dbReference>
<keyword evidence="1" id="KW-0812">Transmembrane</keyword>
<accession>A0A9P5RRQ5</accession>
<feature type="transmembrane region" description="Helical" evidence="1">
    <location>
        <begin position="80"/>
        <end position="100"/>
    </location>
</feature>
<name>A0A9P5RRQ5_9FUNG</name>
<keyword evidence="3" id="KW-1185">Reference proteome</keyword>
<evidence type="ECO:0000313" key="2">
    <source>
        <dbReference type="EMBL" id="KAF9139366.1"/>
    </source>
</evidence>
<dbReference type="Proteomes" id="UP000748756">
    <property type="component" value="Unassembled WGS sequence"/>
</dbReference>
<gene>
    <name evidence="2" type="ORF">BG015_002054</name>
</gene>
<keyword evidence="1" id="KW-0472">Membrane</keyword>
<protein>
    <submittedName>
        <fullName evidence="2">Uncharacterized protein</fullName>
    </submittedName>
</protein>
<evidence type="ECO:0000313" key="3">
    <source>
        <dbReference type="Proteomes" id="UP000748756"/>
    </source>
</evidence>
<keyword evidence="1" id="KW-1133">Transmembrane helix</keyword>
<sequence>MNFQVAGTSMLSYDLKNDSVFVENALLAVETYGSSSGTTSQGYTIVFDKTASWSGTGVVSTPVYEPMSDPTPSTSSTTSMGTIIAVSSGGLLIAFAVLFLSNTADDNNTNVNRNSWMVPTMHNSSYSMALVQEANMYDGNADHRGYVKYDIQGYIQNEQGYALTIHKDTGTSTNIHHRPSYHLHLFQPRRCG</sequence>
<dbReference type="AlphaFoldDB" id="A0A9P5RRQ5"/>
<comment type="caution">
    <text evidence="2">The sequence shown here is derived from an EMBL/GenBank/DDBJ whole genome shotgun (WGS) entry which is preliminary data.</text>
</comment>
<reference evidence="2" key="1">
    <citation type="journal article" date="2020" name="Fungal Divers.">
        <title>Resolving the Mortierellaceae phylogeny through synthesis of multi-gene phylogenetics and phylogenomics.</title>
        <authorList>
            <person name="Vandepol N."/>
            <person name="Liber J."/>
            <person name="Desiro A."/>
            <person name="Na H."/>
            <person name="Kennedy M."/>
            <person name="Barry K."/>
            <person name="Grigoriev I.V."/>
            <person name="Miller A.N."/>
            <person name="O'Donnell K."/>
            <person name="Stajich J.E."/>
            <person name="Bonito G."/>
        </authorList>
    </citation>
    <scope>NUCLEOTIDE SEQUENCE</scope>
    <source>
        <strain evidence="2">NRRL 6426</strain>
    </source>
</reference>
<proteinExistence type="predicted"/>
<organism evidence="2 3">
    <name type="scientific">Linnemannia schmuckeri</name>
    <dbReference type="NCBI Taxonomy" id="64567"/>
    <lineage>
        <taxon>Eukaryota</taxon>
        <taxon>Fungi</taxon>
        <taxon>Fungi incertae sedis</taxon>
        <taxon>Mucoromycota</taxon>
        <taxon>Mortierellomycotina</taxon>
        <taxon>Mortierellomycetes</taxon>
        <taxon>Mortierellales</taxon>
        <taxon>Mortierellaceae</taxon>
        <taxon>Linnemannia</taxon>
    </lineage>
</organism>